<keyword evidence="1" id="KW-1133">Transmembrane helix</keyword>
<dbReference type="EMBL" id="JACHWZ010000023">
    <property type="protein sequence ID" value="MBB3063058.1"/>
    <property type="molecule type" value="Genomic_DNA"/>
</dbReference>
<reference evidence="2 3" key="1">
    <citation type="submission" date="2020-08" db="EMBL/GenBank/DDBJ databases">
        <title>Genomic Encyclopedia of Type Strains, Phase III (KMG-III): the genomes of soil and plant-associated and newly described type strains.</title>
        <authorList>
            <person name="Whitman W."/>
        </authorList>
    </citation>
    <scope>NUCLEOTIDE SEQUENCE [LARGE SCALE GENOMIC DNA]</scope>
    <source>
        <strain evidence="2 3">CECT 8799</strain>
    </source>
</reference>
<dbReference type="AlphaFoldDB" id="A0A7W4ZAQ2"/>
<evidence type="ECO:0000313" key="2">
    <source>
        <dbReference type="EMBL" id="MBB3063058.1"/>
    </source>
</evidence>
<evidence type="ECO:0000256" key="1">
    <source>
        <dbReference type="SAM" id="Phobius"/>
    </source>
</evidence>
<protein>
    <submittedName>
        <fullName evidence="2">Uncharacterized protein</fullName>
    </submittedName>
</protein>
<keyword evidence="1" id="KW-0472">Membrane</keyword>
<evidence type="ECO:0000313" key="3">
    <source>
        <dbReference type="Proteomes" id="UP000535937"/>
    </source>
</evidence>
<feature type="transmembrane region" description="Helical" evidence="1">
    <location>
        <begin position="9"/>
        <end position="29"/>
    </location>
</feature>
<organism evidence="2 3">
    <name type="scientific">Microbulbifer rhizosphaerae</name>
    <dbReference type="NCBI Taxonomy" id="1562603"/>
    <lineage>
        <taxon>Bacteria</taxon>
        <taxon>Pseudomonadati</taxon>
        <taxon>Pseudomonadota</taxon>
        <taxon>Gammaproteobacteria</taxon>
        <taxon>Cellvibrionales</taxon>
        <taxon>Microbulbiferaceae</taxon>
        <taxon>Microbulbifer</taxon>
    </lineage>
</organism>
<gene>
    <name evidence="2" type="ORF">FHS09_003910</name>
</gene>
<keyword evidence="3" id="KW-1185">Reference proteome</keyword>
<comment type="caution">
    <text evidence="2">The sequence shown here is derived from an EMBL/GenBank/DDBJ whole genome shotgun (WGS) entry which is preliminary data.</text>
</comment>
<accession>A0A7W4ZAQ2</accession>
<proteinExistence type="predicted"/>
<dbReference type="Proteomes" id="UP000535937">
    <property type="component" value="Unassembled WGS sequence"/>
</dbReference>
<name>A0A7W4ZAQ2_9GAMM</name>
<keyword evidence="1" id="KW-0812">Transmembrane</keyword>
<sequence>MKLLTSERLNLVIAVCAVLISGASFYATYLQANAAEKQVRAMTLPLVRFEHSNYSGELQRPLISFNLRNAGVGPAIVESILLEYKGETYHSIDDFLSACCREEASDLDHELESLENQRDYKSLAENDVGTNPLTGTVIPGQSSYVFVSFLQSDLNGEYWKKLNEERWYLTIKSCYCSLLGECYWSSSNNTAIPTELCPSDS</sequence>
<dbReference type="RefSeq" id="WP_183462915.1">
    <property type="nucleotide sequence ID" value="NZ_JACHWZ010000023.1"/>
</dbReference>